<dbReference type="GO" id="GO:0000287">
    <property type="term" value="F:magnesium ion binding"/>
    <property type="evidence" value="ECO:0007669"/>
    <property type="project" value="UniProtKB-UniRule"/>
</dbReference>
<evidence type="ECO:0000313" key="16">
    <source>
        <dbReference type="EMBL" id="KAA6389528.1"/>
    </source>
</evidence>
<comment type="caution">
    <text evidence="16">The sequence shown here is derived from an EMBL/GenBank/DDBJ whole genome shotgun (WGS) entry which is preliminary data.</text>
</comment>
<dbReference type="GO" id="GO:0016887">
    <property type="term" value="F:ATP hydrolysis activity"/>
    <property type="evidence" value="ECO:0007669"/>
    <property type="project" value="InterPro"/>
</dbReference>
<dbReference type="InterPro" id="IPR032630">
    <property type="entry name" value="P_typ_ATPase_c"/>
</dbReference>
<evidence type="ECO:0000256" key="13">
    <source>
        <dbReference type="PIRSR" id="PIRSR606539-3"/>
    </source>
</evidence>
<accession>A0A5J4W3X2</accession>
<evidence type="ECO:0000256" key="1">
    <source>
        <dbReference type="ARBA" id="ARBA00004141"/>
    </source>
</evidence>
<dbReference type="SUPFAM" id="SSF81660">
    <property type="entry name" value="Metal cation-transporting ATPase, ATP-binding domain N"/>
    <property type="match status" value="1"/>
</dbReference>
<feature type="binding site" evidence="12">
    <location>
        <position position="526"/>
    </location>
    <ligand>
        <name>ATP</name>
        <dbReference type="ChEBI" id="CHEBI:30616"/>
    </ligand>
</feature>
<feature type="transmembrane region" description="Helical" evidence="14">
    <location>
        <begin position="579"/>
        <end position="600"/>
    </location>
</feature>
<dbReference type="FunFam" id="3.40.50.1000:FF:000014">
    <property type="entry name" value="Phospholipid-transporting ATPase"/>
    <property type="match status" value="1"/>
</dbReference>
<keyword evidence="9 14" id="KW-1133">Transmembrane helix</keyword>
<dbReference type="AlphaFoldDB" id="A0A5J4W3X2"/>
<feature type="binding site" evidence="12">
    <location>
        <position position="525"/>
    </location>
    <ligand>
        <name>ATP</name>
        <dbReference type="ChEBI" id="CHEBI:30616"/>
    </ligand>
</feature>
<dbReference type="PANTHER" id="PTHR24092">
    <property type="entry name" value="PROBABLE PHOSPHOLIPID-TRANSPORTING ATPASE"/>
    <property type="match status" value="1"/>
</dbReference>
<evidence type="ECO:0000256" key="8">
    <source>
        <dbReference type="ARBA" id="ARBA00022967"/>
    </source>
</evidence>
<evidence type="ECO:0000256" key="11">
    <source>
        <dbReference type="ARBA" id="ARBA00034036"/>
    </source>
</evidence>
<sequence length="636" mass="71198">MSHLLIEGNSRNYQGPLQYKAASPDEGALVNAAAKMGFEFRGLKQGNYIVKMPPAIAESLRKNLNSKMKRKLSKKSKIESKYNNDNKLVSNKVIIPEIISEENNIINEEEEEEEGEEEDDDDAMGGIVTMAAAASVVENEQQSEKIITPLGSNQFGKHQIGNQASFQLSSQHNQSLNSLIDNSKGIIYDNSQKIREDRMRTKGIDVQFEVLQVLEFNSDRKRNSVIIRMPNGRIKMFSKGADTTMLPLLCKEQLEALRFKSAYFDIDNETLKNEDKQSENTNKISTSKARFVVQTVKHMDEFAAEGLRTLVLAMRDVSETEFRSWEHRYNIALNSLDDRQSKVDTVAAEIEHDFILIGATAIEDKLQDGVPQCIEMLRHAGMKIFVLTGDKQETAINIAFSCKLITQGMQLISISGENLDQIEQNGSAENKLNIKFQYIQNQLRNLAITFSKVSPIHAKEYALVIEGAALSFCLSKELIKDMLSICEKCGVVVCCRVSPKQKADVVDAIKGNTKSITLAIGDGANDVPMIQKAHIGVGISGNEGMQAVMASDYSIAQFRFLQRLLLVHGRLSYKRLSLVVLYSFYKNFTFAVTLFWFGCFSGFSSTTMFESWFISLYNCVFTLAPIAVYGLGDQEL</sequence>
<dbReference type="InterPro" id="IPR023298">
    <property type="entry name" value="ATPase_P-typ_TM_dom_sf"/>
</dbReference>
<keyword evidence="5 12" id="KW-0547">Nucleotide-binding</keyword>
<dbReference type="Pfam" id="PF13246">
    <property type="entry name" value="Cation_ATPase"/>
    <property type="match status" value="1"/>
</dbReference>
<dbReference type="InterPro" id="IPR023299">
    <property type="entry name" value="ATPase_P-typ_cyto_dom_N"/>
</dbReference>
<feature type="binding site" evidence="12">
    <location>
        <position position="496"/>
    </location>
    <ligand>
        <name>ATP</name>
        <dbReference type="ChEBI" id="CHEBI:30616"/>
    </ligand>
</feature>
<dbReference type="NCBIfam" id="TIGR01652">
    <property type="entry name" value="ATPase-Plipid"/>
    <property type="match status" value="1"/>
</dbReference>
<evidence type="ECO:0000256" key="5">
    <source>
        <dbReference type="ARBA" id="ARBA00022741"/>
    </source>
</evidence>
<comment type="cofactor">
    <cofactor evidence="13">
        <name>Mg(2+)</name>
        <dbReference type="ChEBI" id="CHEBI:18420"/>
    </cofactor>
</comment>
<keyword evidence="10 14" id="KW-0472">Membrane</keyword>
<feature type="binding site" evidence="12">
    <location>
        <position position="216"/>
    </location>
    <ligand>
        <name>ATP</name>
        <dbReference type="ChEBI" id="CHEBI:30616"/>
    </ligand>
</feature>
<evidence type="ECO:0000256" key="9">
    <source>
        <dbReference type="ARBA" id="ARBA00022989"/>
    </source>
</evidence>
<dbReference type="Pfam" id="PF16212">
    <property type="entry name" value="PhoLip_ATPase_C"/>
    <property type="match status" value="1"/>
</dbReference>
<protein>
    <recommendedName>
        <fullName evidence="14">Phospholipid-transporting ATPase</fullName>
        <ecNumber evidence="14">7.6.2.1</ecNumber>
    </recommendedName>
</protein>
<dbReference type="Proteomes" id="UP000324800">
    <property type="component" value="Unassembled WGS sequence"/>
</dbReference>
<evidence type="ECO:0000256" key="7">
    <source>
        <dbReference type="ARBA" id="ARBA00022842"/>
    </source>
</evidence>
<comment type="similarity">
    <text evidence="2 14">Belongs to the cation transport ATPase (P-type) (TC 3.A.3) family. Type IV subfamily.</text>
</comment>
<evidence type="ECO:0000256" key="4">
    <source>
        <dbReference type="ARBA" id="ARBA00022723"/>
    </source>
</evidence>
<comment type="catalytic activity">
    <reaction evidence="11 14">
        <text>ATP + H2O + phospholipidSide 1 = ADP + phosphate + phospholipidSide 2.</text>
        <dbReference type="EC" id="7.6.2.1"/>
    </reaction>
</comment>
<evidence type="ECO:0000256" key="10">
    <source>
        <dbReference type="ARBA" id="ARBA00023136"/>
    </source>
</evidence>
<dbReference type="InterPro" id="IPR023214">
    <property type="entry name" value="HAD_sf"/>
</dbReference>
<keyword evidence="6 12" id="KW-0067">ATP-binding</keyword>
<dbReference type="GO" id="GO:0045332">
    <property type="term" value="P:phospholipid translocation"/>
    <property type="evidence" value="ECO:0007669"/>
    <property type="project" value="TreeGrafter"/>
</dbReference>
<feature type="binding site" evidence="13">
    <location>
        <position position="522"/>
    </location>
    <ligand>
        <name>Mg(2+)</name>
        <dbReference type="ChEBI" id="CHEBI:18420"/>
    </ligand>
</feature>
<evidence type="ECO:0000256" key="6">
    <source>
        <dbReference type="ARBA" id="ARBA00022840"/>
    </source>
</evidence>
<dbReference type="SUPFAM" id="SSF56784">
    <property type="entry name" value="HAD-like"/>
    <property type="match status" value="1"/>
</dbReference>
<feature type="binding site" evidence="12">
    <location>
        <position position="389"/>
    </location>
    <ligand>
        <name>ATP</name>
        <dbReference type="ChEBI" id="CHEBI:30616"/>
    </ligand>
</feature>
<evidence type="ECO:0000313" key="17">
    <source>
        <dbReference type="Proteomes" id="UP000324800"/>
    </source>
</evidence>
<dbReference type="GO" id="GO:0140326">
    <property type="term" value="F:ATPase-coupled intramembrane lipid transporter activity"/>
    <property type="evidence" value="ECO:0007669"/>
    <property type="project" value="UniProtKB-EC"/>
</dbReference>
<comment type="subcellular location">
    <subcellularLocation>
        <location evidence="1 14">Membrane</location>
        <topology evidence="1 14">Multi-pass membrane protein</topology>
    </subcellularLocation>
</comment>
<evidence type="ECO:0000256" key="3">
    <source>
        <dbReference type="ARBA" id="ARBA00022692"/>
    </source>
</evidence>
<dbReference type="Gene3D" id="3.40.50.1000">
    <property type="entry name" value="HAD superfamily/HAD-like"/>
    <property type="match status" value="1"/>
</dbReference>
<reference evidence="16 17" key="1">
    <citation type="submission" date="2019-03" db="EMBL/GenBank/DDBJ databases">
        <title>Single cell metagenomics reveals metabolic interactions within the superorganism composed of flagellate Streblomastix strix and complex community of Bacteroidetes bacteria on its surface.</title>
        <authorList>
            <person name="Treitli S.C."/>
            <person name="Kolisko M."/>
            <person name="Husnik F."/>
            <person name="Keeling P."/>
            <person name="Hampl V."/>
        </authorList>
    </citation>
    <scope>NUCLEOTIDE SEQUENCE [LARGE SCALE GENOMIC DNA]</scope>
    <source>
        <strain evidence="16">ST1C</strain>
    </source>
</reference>
<evidence type="ECO:0000259" key="15">
    <source>
        <dbReference type="Pfam" id="PF16212"/>
    </source>
</evidence>
<dbReference type="SUPFAM" id="SSF81665">
    <property type="entry name" value="Calcium ATPase, transmembrane domain M"/>
    <property type="match status" value="1"/>
</dbReference>
<dbReference type="GO" id="GO:0005524">
    <property type="term" value="F:ATP binding"/>
    <property type="evidence" value="ECO:0007669"/>
    <property type="project" value="UniProtKB-UniRule"/>
</dbReference>
<feature type="domain" description="P-type ATPase C-terminal" evidence="15">
    <location>
        <begin position="548"/>
        <end position="636"/>
    </location>
</feature>
<evidence type="ECO:0000256" key="2">
    <source>
        <dbReference type="ARBA" id="ARBA00008109"/>
    </source>
</evidence>
<dbReference type="NCBIfam" id="TIGR01494">
    <property type="entry name" value="ATPase_P-type"/>
    <property type="match status" value="1"/>
</dbReference>
<dbReference type="InterPro" id="IPR006539">
    <property type="entry name" value="P-type_ATPase_IV"/>
</dbReference>
<feature type="binding site" evidence="13">
    <location>
        <position position="526"/>
    </location>
    <ligand>
        <name>Mg(2+)</name>
        <dbReference type="ChEBI" id="CHEBI:18420"/>
    </ligand>
</feature>
<organism evidence="16 17">
    <name type="scientific">Streblomastix strix</name>
    <dbReference type="NCBI Taxonomy" id="222440"/>
    <lineage>
        <taxon>Eukaryota</taxon>
        <taxon>Metamonada</taxon>
        <taxon>Preaxostyla</taxon>
        <taxon>Oxymonadida</taxon>
        <taxon>Streblomastigidae</taxon>
        <taxon>Streblomastix</taxon>
    </lineage>
</organism>
<proteinExistence type="inferred from homology"/>
<dbReference type="InterPro" id="IPR001757">
    <property type="entry name" value="P_typ_ATPase"/>
</dbReference>
<keyword evidence="4 13" id="KW-0479">Metal-binding</keyword>
<comment type="caution">
    <text evidence="14">Lacks conserved residue(s) required for the propagation of feature annotation.</text>
</comment>
<gene>
    <name evidence="16" type="ORF">EZS28_014943</name>
</gene>
<dbReference type="EC" id="7.6.2.1" evidence="14"/>
<dbReference type="InterPro" id="IPR036412">
    <property type="entry name" value="HAD-like_sf"/>
</dbReference>
<keyword evidence="3 14" id="KW-0812">Transmembrane</keyword>
<feature type="transmembrane region" description="Helical" evidence="14">
    <location>
        <begin position="612"/>
        <end position="632"/>
    </location>
</feature>
<feature type="binding site" evidence="12">
    <location>
        <position position="390"/>
    </location>
    <ligand>
        <name>ATP</name>
        <dbReference type="ChEBI" id="CHEBI:30616"/>
    </ligand>
</feature>
<feature type="binding site" evidence="12">
    <location>
        <position position="388"/>
    </location>
    <ligand>
        <name>ATP</name>
        <dbReference type="ChEBI" id="CHEBI:30616"/>
    </ligand>
</feature>
<dbReference type="GO" id="GO:0005886">
    <property type="term" value="C:plasma membrane"/>
    <property type="evidence" value="ECO:0007669"/>
    <property type="project" value="TreeGrafter"/>
</dbReference>
<feature type="binding site" evidence="12">
    <location>
        <position position="502"/>
    </location>
    <ligand>
        <name>ATP</name>
        <dbReference type="ChEBI" id="CHEBI:30616"/>
    </ligand>
</feature>
<feature type="binding site" evidence="12">
    <location>
        <position position="308"/>
    </location>
    <ligand>
        <name>ATP</name>
        <dbReference type="ChEBI" id="CHEBI:30616"/>
    </ligand>
</feature>
<evidence type="ECO:0000256" key="12">
    <source>
        <dbReference type="PIRSR" id="PIRSR606539-2"/>
    </source>
</evidence>
<evidence type="ECO:0000256" key="14">
    <source>
        <dbReference type="RuleBase" id="RU362033"/>
    </source>
</evidence>
<dbReference type="OrthoDB" id="377733at2759"/>
<feature type="non-terminal residue" evidence="16">
    <location>
        <position position="636"/>
    </location>
</feature>
<dbReference type="EMBL" id="SNRW01003552">
    <property type="protein sequence ID" value="KAA6389528.1"/>
    <property type="molecule type" value="Genomic_DNA"/>
</dbReference>
<name>A0A5J4W3X2_9EUKA</name>
<feature type="binding site" evidence="12">
    <location>
        <position position="239"/>
    </location>
    <ligand>
        <name>ATP</name>
        <dbReference type="ChEBI" id="CHEBI:30616"/>
    </ligand>
</feature>
<keyword evidence="7 13" id="KW-0460">Magnesium</keyword>
<dbReference type="Gene3D" id="3.40.1110.10">
    <property type="entry name" value="Calcium-transporting ATPase, cytoplasmic domain N"/>
    <property type="match status" value="1"/>
</dbReference>
<keyword evidence="8 14" id="KW-1278">Translocase</keyword>